<protein>
    <recommendedName>
        <fullName evidence="1">DUF306 domain-containing protein</fullName>
    </recommendedName>
</protein>
<reference evidence="2" key="1">
    <citation type="journal article" date="2014" name="Int. J. Syst. Evol. Microbiol.">
        <title>Complete genome sequence of Corynebacterium casei LMG S-19264T (=DSM 44701T), isolated from a smear-ripened cheese.</title>
        <authorList>
            <consortium name="US DOE Joint Genome Institute (JGI-PGF)"/>
            <person name="Walter F."/>
            <person name="Albersmeier A."/>
            <person name="Kalinowski J."/>
            <person name="Ruckert C."/>
        </authorList>
    </citation>
    <scope>NUCLEOTIDE SEQUENCE</scope>
    <source>
        <strain evidence="2">CGMCC 1.15958</strain>
    </source>
</reference>
<dbReference type="Gene3D" id="2.40.128.270">
    <property type="match status" value="1"/>
</dbReference>
<evidence type="ECO:0000313" key="2">
    <source>
        <dbReference type="EMBL" id="GGD66451.1"/>
    </source>
</evidence>
<feature type="domain" description="DUF306" evidence="1">
    <location>
        <begin position="40"/>
        <end position="136"/>
    </location>
</feature>
<proteinExistence type="predicted"/>
<dbReference type="RefSeq" id="WP_188767468.1">
    <property type="nucleotide sequence ID" value="NZ_BMKK01000006.1"/>
</dbReference>
<dbReference type="EMBL" id="BMKK01000006">
    <property type="protein sequence ID" value="GGD66451.1"/>
    <property type="molecule type" value="Genomic_DNA"/>
</dbReference>
<dbReference type="PROSITE" id="PS51257">
    <property type="entry name" value="PROKAR_LIPOPROTEIN"/>
    <property type="match status" value="1"/>
</dbReference>
<organism evidence="2 3">
    <name type="scientific">Emticicia aquatilis</name>
    <dbReference type="NCBI Taxonomy" id="1537369"/>
    <lineage>
        <taxon>Bacteria</taxon>
        <taxon>Pseudomonadati</taxon>
        <taxon>Bacteroidota</taxon>
        <taxon>Cytophagia</taxon>
        <taxon>Cytophagales</taxon>
        <taxon>Leadbetterellaceae</taxon>
        <taxon>Emticicia</taxon>
    </lineage>
</organism>
<dbReference type="Proteomes" id="UP000609064">
    <property type="component" value="Unassembled WGS sequence"/>
</dbReference>
<dbReference type="InterPro" id="IPR005184">
    <property type="entry name" value="DUF306_Meta_HslJ"/>
</dbReference>
<dbReference type="Pfam" id="PF03724">
    <property type="entry name" value="META"/>
    <property type="match status" value="1"/>
</dbReference>
<dbReference type="AlphaFoldDB" id="A0A916YYC1"/>
<evidence type="ECO:0000259" key="1">
    <source>
        <dbReference type="Pfam" id="PF03724"/>
    </source>
</evidence>
<accession>A0A916YYC1</accession>
<name>A0A916YYC1_9BACT</name>
<evidence type="ECO:0000313" key="3">
    <source>
        <dbReference type="Proteomes" id="UP000609064"/>
    </source>
</evidence>
<keyword evidence="3" id="KW-1185">Reference proteome</keyword>
<comment type="caution">
    <text evidence="2">The sequence shown here is derived from an EMBL/GenBank/DDBJ whole genome shotgun (WGS) entry which is preliminary data.</text>
</comment>
<gene>
    <name evidence="2" type="ORF">GCM10011514_33050</name>
</gene>
<sequence>MKLLVNTLLICTLLLGACSKEIVEADSMTVSALRQSELLGQWKFKSYSDGKTPAYDVTLEIKDEEGKYTFNGRSSVNFYFISPEINESKKTISVEGVGSTKIAGTLEANQFEMAYYENLRNIERYELQDRNTLIFHISKPTKEAMYFERK</sequence>
<reference evidence="2" key="2">
    <citation type="submission" date="2020-09" db="EMBL/GenBank/DDBJ databases">
        <authorList>
            <person name="Sun Q."/>
            <person name="Zhou Y."/>
        </authorList>
    </citation>
    <scope>NUCLEOTIDE SEQUENCE</scope>
    <source>
        <strain evidence="2">CGMCC 1.15958</strain>
    </source>
</reference>
<dbReference type="InterPro" id="IPR038670">
    <property type="entry name" value="HslJ-like_sf"/>
</dbReference>